<reference evidence="2" key="1">
    <citation type="submission" date="2021-01" db="EMBL/GenBank/DDBJ databases">
        <title>Whole genome shotgun sequence of Rugosimonospora africana NBRC 104875.</title>
        <authorList>
            <person name="Komaki H."/>
            <person name="Tamura T."/>
        </authorList>
    </citation>
    <scope>NUCLEOTIDE SEQUENCE</scope>
    <source>
        <strain evidence="2">NBRC 104875</strain>
    </source>
</reference>
<dbReference type="RefSeq" id="WP_203923281.1">
    <property type="nucleotide sequence ID" value="NZ_BONZ01000085.1"/>
</dbReference>
<keyword evidence="3" id="KW-1185">Reference proteome</keyword>
<dbReference type="SUPFAM" id="SSF52833">
    <property type="entry name" value="Thioredoxin-like"/>
    <property type="match status" value="1"/>
</dbReference>
<dbReference type="EMBL" id="BONZ01000085">
    <property type="protein sequence ID" value="GIH19841.1"/>
    <property type="molecule type" value="Genomic_DNA"/>
</dbReference>
<comment type="caution">
    <text evidence="2">The sequence shown here is derived from an EMBL/GenBank/DDBJ whole genome shotgun (WGS) entry which is preliminary data.</text>
</comment>
<feature type="domain" description="Thioredoxin" evidence="1">
    <location>
        <begin position="50"/>
        <end position="184"/>
    </location>
</feature>
<dbReference type="AlphaFoldDB" id="A0A8J3VVJ2"/>
<dbReference type="InterPro" id="IPR036249">
    <property type="entry name" value="Thioredoxin-like_sf"/>
</dbReference>
<dbReference type="PROSITE" id="PS51352">
    <property type="entry name" value="THIOREDOXIN_2"/>
    <property type="match status" value="1"/>
</dbReference>
<accession>A0A8J3VVJ2</accession>
<name>A0A8J3VVJ2_9ACTN</name>
<protein>
    <recommendedName>
        <fullName evidence="1">Thioredoxin domain-containing protein</fullName>
    </recommendedName>
</protein>
<evidence type="ECO:0000259" key="1">
    <source>
        <dbReference type="PROSITE" id="PS51352"/>
    </source>
</evidence>
<dbReference type="Proteomes" id="UP000642748">
    <property type="component" value="Unassembled WGS sequence"/>
</dbReference>
<dbReference type="InterPro" id="IPR013766">
    <property type="entry name" value="Thioredoxin_domain"/>
</dbReference>
<gene>
    <name evidence="2" type="ORF">Raf01_80130</name>
</gene>
<evidence type="ECO:0000313" key="2">
    <source>
        <dbReference type="EMBL" id="GIH19841.1"/>
    </source>
</evidence>
<dbReference type="GO" id="GO:0016491">
    <property type="term" value="F:oxidoreductase activity"/>
    <property type="evidence" value="ECO:0007669"/>
    <property type="project" value="InterPro"/>
</dbReference>
<sequence length="184" mass="18595">MSVAAVLAVYSAVTSSLALALGLVLARYLRRQAVATQAPAGPAVLPPSGPPVGDAAPGFLASTISGRTVSGIELAGAAYLVAFFSASCQGCRLSLPRFVRYANAFSGAPDRVVAVVVGDARQGADIAAELAEVASVVVEPSGGGGMAGAYRITLFPSYVLVDDAGVVTAIGQSVEELPRHRQPR</sequence>
<dbReference type="InterPro" id="IPR013740">
    <property type="entry name" value="Redoxin"/>
</dbReference>
<dbReference type="Gene3D" id="3.40.30.10">
    <property type="entry name" value="Glutaredoxin"/>
    <property type="match status" value="1"/>
</dbReference>
<evidence type="ECO:0000313" key="3">
    <source>
        <dbReference type="Proteomes" id="UP000642748"/>
    </source>
</evidence>
<dbReference type="Pfam" id="PF08534">
    <property type="entry name" value="Redoxin"/>
    <property type="match status" value="1"/>
</dbReference>
<organism evidence="2 3">
    <name type="scientific">Rugosimonospora africana</name>
    <dbReference type="NCBI Taxonomy" id="556532"/>
    <lineage>
        <taxon>Bacteria</taxon>
        <taxon>Bacillati</taxon>
        <taxon>Actinomycetota</taxon>
        <taxon>Actinomycetes</taxon>
        <taxon>Micromonosporales</taxon>
        <taxon>Micromonosporaceae</taxon>
        <taxon>Rugosimonospora</taxon>
    </lineage>
</organism>
<proteinExistence type="predicted"/>